<comment type="caution">
    <text evidence="1">The sequence shown here is derived from an EMBL/GenBank/DDBJ whole genome shotgun (WGS) entry which is preliminary data.</text>
</comment>
<evidence type="ECO:0000313" key="2">
    <source>
        <dbReference type="Proteomes" id="UP001476798"/>
    </source>
</evidence>
<keyword evidence="2" id="KW-1185">Reference proteome</keyword>
<accession>A0ABV0PR22</accession>
<organism evidence="1 2">
    <name type="scientific">Goodea atripinnis</name>
    <dbReference type="NCBI Taxonomy" id="208336"/>
    <lineage>
        <taxon>Eukaryota</taxon>
        <taxon>Metazoa</taxon>
        <taxon>Chordata</taxon>
        <taxon>Craniata</taxon>
        <taxon>Vertebrata</taxon>
        <taxon>Euteleostomi</taxon>
        <taxon>Actinopterygii</taxon>
        <taxon>Neopterygii</taxon>
        <taxon>Teleostei</taxon>
        <taxon>Neoteleostei</taxon>
        <taxon>Acanthomorphata</taxon>
        <taxon>Ovalentaria</taxon>
        <taxon>Atherinomorphae</taxon>
        <taxon>Cyprinodontiformes</taxon>
        <taxon>Goodeidae</taxon>
        <taxon>Goodea</taxon>
    </lineage>
</organism>
<reference evidence="1 2" key="1">
    <citation type="submission" date="2021-06" db="EMBL/GenBank/DDBJ databases">
        <authorList>
            <person name="Palmer J.M."/>
        </authorList>
    </citation>
    <scope>NUCLEOTIDE SEQUENCE [LARGE SCALE GENOMIC DNA]</scope>
    <source>
        <strain evidence="1 2">GA_2019</strain>
        <tissue evidence="1">Muscle</tissue>
    </source>
</reference>
<sequence>MLDSILSQHEAIMTLLVDTVQYDRIAQINVDNLKTLVAFLKVFKDATNDLESDNSAPSASLVLSWSITLIEHCQAEAQDHLLSEVAKVCISCLQELMNSNTTSLHIMHKKQPY</sequence>
<dbReference type="EMBL" id="JAHRIO010081949">
    <property type="protein sequence ID" value="MEQ2185692.1"/>
    <property type="molecule type" value="Genomic_DNA"/>
</dbReference>
<proteinExistence type="predicted"/>
<evidence type="ECO:0000313" key="1">
    <source>
        <dbReference type="EMBL" id="MEQ2185692.1"/>
    </source>
</evidence>
<name>A0ABV0PR22_9TELE</name>
<protein>
    <submittedName>
        <fullName evidence="1">Uncharacterized protein</fullName>
    </submittedName>
</protein>
<gene>
    <name evidence="1" type="ORF">GOODEAATRI_020901</name>
</gene>
<dbReference type="Proteomes" id="UP001476798">
    <property type="component" value="Unassembled WGS sequence"/>
</dbReference>